<dbReference type="SUPFAM" id="SSF46894">
    <property type="entry name" value="C-terminal effector domain of the bipartite response regulators"/>
    <property type="match status" value="1"/>
</dbReference>
<evidence type="ECO:0000313" key="5">
    <source>
        <dbReference type="EMBL" id="RDE18478.1"/>
    </source>
</evidence>
<dbReference type="InterPro" id="IPR036388">
    <property type="entry name" value="WH-like_DNA-bd_sf"/>
</dbReference>
<keyword evidence="1" id="KW-0805">Transcription regulation</keyword>
<feature type="domain" description="HTH luxR-type" evidence="4">
    <location>
        <begin position="210"/>
        <end position="275"/>
    </location>
</feature>
<dbReference type="InterPro" id="IPR000792">
    <property type="entry name" value="Tscrpt_reg_LuxR_C"/>
</dbReference>
<dbReference type="GO" id="GO:0003677">
    <property type="term" value="F:DNA binding"/>
    <property type="evidence" value="ECO:0007669"/>
    <property type="project" value="UniProtKB-KW"/>
</dbReference>
<evidence type="ECO:0000256" key="3">
    <source>
        <dbReference type="ARBA" id="ARBA00023163"/>
    </source>
</evidence>
<dbReference type="CDD" id="cd06170">
    <property type="entry name" value="LuxR_C_like"/>
    <property type="match status" value="1"/>
</dbReference>
<proteinExistence type="predicted"/>
<evidence type="ECO:0000256" key="2">
    <source>
        <dbReference type="ARBA" id="ARBA00023125"/>
    </source>
</evidence>
<protein>
    <submittedName>
        <fullName evidence="5">LuxR family transcriptional regulator</fullName>
    </submittedName>
</protein>
<dbReference type="Gene3D" id="1.10.10.10">
    <property type="entry name" value="Winged helix-like DNA-binding domain superfamily/Winged helix DNA-binding domain"/>
    <property type="match status" value="1"/>
</dbReference>
<keyword evidence="2" id="KW-0238">DNA-binding</keyword>
<reference evidence="5 6" key="1">
    <citation type="submission" date="2018-07" db="EMBL/GenBank/DDBJ databases">
        <title>Motiliproteus coralliicola sp. nov., a bacterium isolated from Coral.</title>
        <authorList>
            <person name="Wang G."/>
        </authorList>
    </citation>
    <scope>NUCLEOTIDE SEQUENCE [LARGE SCALE GENOMIC DNA]</scope>
    <source>
        <strain evidence="5 6">C34</strain>
    </source>
</reference>
<accession>A0A369W908</accession>
<dbReference type="GO" id="GO:0006355">
    <property type="term" value="P:regulation of DNA-templated transcription"/>
    <property type="evidence" value="ECO:0007669"/>
    <property type="project" value="InterPro"/>
</dbReference>
<dbReference type="AlphaFoldDB" id="A0A369W908"/>
<dbReference type="InterPro" id="IPR016032">
    <property type="entry name" value="Sig_transdc_resp-reg_C-effctor"/>
</dbReference>
<keyword evidence="6" id="KW-1185">Reference proteome</keyword>
<dbReference type="OrthoDB" id="343383at2"/>
<dbReference type="PANTHER" id="PTHR44688:SF16">
    <property type="entry name" value="DNA-BINDING TRANSCRIPTIONAL ACTIVATOR DEVR_DOSR"/>
    <property type="match status" value="1"/>
</dbReference>
<keyword evidence="3" id="KW-0804">Transcription</keyword>
<gene>
    <name evidence="5" type="ORF">DV711_17675</name>
</gene>
<dbReference type="EMBL" id="QQOH01000005">
    <property type="protein sequence ID" value="RDE18478.1"/>
    <property type="molecule type" value="Genomic_DNA"/>
</dbReference>
<evidence type="ECO:0000256" key="1">
    <source>
        <dbReference type="ARBA" id="ARBA00023015"/>
    </source>
</evidence>
<comment type="caution">
    <text evidence="5">The sequence shown here is derived from an EMBL/GenBank/DDBJ whole genome shotgun (WGS) entry which is preliminary data.</text>
</comment>
<dbReference type="PROSITE" id="PS50043">
    <property type="entry name" value="HTH_LUXR_2"/>
    <property type="match status" value="1"/>
</dbReference>
<dbReference type="PRINTS" id="PR00038">
    <property type="entry name" value="HTHLUXR"/>
</dbReference>
<dbReference type="PANTHER" id="PTHR44688">
    <property type="entry name" value="DNA-BINDING TRANSCRIPTIONAL ACTIVATOR DEVR_DOSR"/>
    <property type="match status" value="1"/>
</dbReference>
<sequence length="295" mass="33309">MLFRGVLRMSANSTAFERWNNALGPLLQRLDQPDCLQYLIEAIEVLVDVKAVILSLERRGKVPTLIFETRVPVNKRRSHIDDYFSGAFLLDPFCLAVEEGLAPGFYHLAEIAPDDFTQSEYYRVYYREAQLVDDAYYIMEIGPGAQLSLALGRLGPASPYTETELALLRQIRPVVEAVLLRYWQQQSDADQSLPTEPQPGLRDQIEAAFNNFGSSLLTQREREVAHLLLRGHSSKSAARKLEISPDTVQMHRKNLYAKLDISSQAELFVLFIEALSHAGGKINDDPLIGYIDPQD</sequence>
<organism evidence="5 6">
    <name type="scientific">Motiliproteus coralliicola</name>
    <dbReference type="NCBI Taxonomy" id="2283196"/>
    <lineage>
        <taxon>Bacteria</taxon>
        <taxon>Pseudomonadati</taxon>
        <taxon>Pseudomonadota</taxon>
        <taxon>Gammaproteobacteria</taxon>
        <taxon>Oceanospirillales</taxon>
        <taxon>Oceanospirillaceae</taxon>
        <taxon>Motiliproteus</taxon>
    </lineage>
</organism>
<evidence type="ECO:0000313" key="6">
    <source>
        <dbReference type="Proteomes" id="UP000253769"/>
    </source>
</evidence>
<dbReference type="SMART" id="SM00421">
    <property type="entry name" value="HTH_LUXR"/>
    <property type="match status" value="1"/>
</dbReference>
<dbReference type="Pfam" id="PF00196">
    <property type="entry name" value="GerE"/>
    <property type="match status" value="1"/>
</dbReference>
<evidence type="ECO:0000259" key="4">
    <source>
        <dbReference type="PROSITE" id="PS50043"/>
    </source>
</evidence>
<dbReference type="Proteomes" id="UP000253769">
    <property type="component" value="Unassembled WGS sequence"/>
</dbReference>
<name>A0A369W908_9GAMM</name>